<dbReference type="AlphaFoldDB" id="A0AAX4HJ27"/>
<feature type="signal peptide" evidence="2">
    <location>
        <begin position="1"/>
        <end position="18"/>
    </location>
</feature>
<evidence type="ECO:0000313" key="4">
    <source>
        <dbReference type="Proteomes" id="UP001324634"/>
    </source>
</evidence>
<gene>
    <name evidence="3" type="ORF">SOO65_11150</name>
</gene>
<dbReference type="Gene3D" id="2.40.10.10">
    <property type="entry name" value="Trypsin-like serine proteases"/>
    <property type="match status" value="2"/>
</dbReference>
<feature type="region of interest" description="Disordered" evidence="1">
    <location>
        <begin position="390"/>
        <end position="414"/>
    </location>
</feature>
<feature type="compositionally biased region" description="Basic and acidic residues" evidence="1">
    <location>
        <begin position="396"/>
        <end position="405"/>
    </location>
</feature>
<name>A0AAX4HJ27_9BACT</name>
<dbReference type="EMBL" id="CP139487">
    <property type="protein sequence ID" value="WPU63241.1"/>
    <property type="molecule type" value="Genomic_DNA"/>
</dbReference>
<protein>
    <submittedName>
        <fullName evidence="3">Serine protease</fullName>
    </submittedName>
</protein>
<dbReference type="RefSeq" id="WP_321389586.1">
    <property type="nucleotide sequence ID" value="NZ_CP139487.1"/>
</dbReference>
<dbReference type="SUPFAM" id="SSF50494">
    <property type="entry name" value="Trypsin-like serine proteases"/>
    <property type="match status" value="1"/>
</dbReference>
<keyword evidence="3" id="KW-0645">Protease</keyword>
<dbReference type="InterPro" id="IPR043504">
    <property type="entry name" value="Peptidase_S1_PA_chymotrypsin"/>
</dbReference>
<dbReference type="Pfam" id="PF13365">
    <property type="entry name" value="Trypsin_2"/>
    <property type="match status" value="1"/>
</dbReference>
<reference evidence="3 4" key="1">
    <citation type="submission" date="2023-11" db="EMBL/GenBank/DDBJ databases">
        <title>Peredibacter starrii A3.12.</title>
        <authorList>
            <person name="Mitchell R.J."/>
        </authorList>
    </citation>
    <scope>NUCLEOTIDE SEQUENCE [LARGE SCALE GENOMIC DNA]</scope>
    <source>
        <strain evidence="3 4">A3.12</strain>
    </source>
</reference>
<keyword evidence="4" id="KW-1185">Reference proteome</keyword>
<organism evidence="3 4">
    <name type="scientific">Peredibacter starrii</name>
    <dbReference type="NCBI Taxonomy" id="28202"/>
    <lineage>
        <taxon>Bacteria</taxon>
        <taxon>Pseudomonadati</taxon>
        <taxon>Bdellovibrionota</taxon>
        <taxon>Bacteriovoracia</taxon>
        <taxon>Bacteriovoracales</taxon>
        <taxon>Bacteriovoracaceae</taxon>
        <taxon>Peredibacter</taxon>
    </lineage>
</organism>
<dbReference type="KEGG" id="psti:SOO65_11150"/>
<keyword evidence="2" id="KW-0732">Signal</keyword>
<dbReference type="GO" id="GO:0006508">
    <property type="term" value="P:proteolysis"/>
    <property type="evidence" value="ECO:0007669"/>
    <property type="project" value="UniProtKB-KW"/>
</dbReference>
<dbReference type="Proteomes" id="UP001324634">
    <property type="component" value="Chromosome"/>
</dbReference>
<feature type="chain" id="PRO_5043332246" evidence="2">
    <location>
        <begin position="19"/>
        <end position="414"/>
    </location>
</feature>
<accession>A0AAX4HJ27</accession>
<proteinExistence type="predicted"/>
<evidence type="ECO:0000313" key="3">
    <source>
        <dbReference type="EMBL" id="WPU63241.1"/>
    </source>
</evidence>
<evidence type="ECO:0000256" key="1">
    <source>
        <dbReference type="SAM" id="MobiDB-lite"/>
    </source>
</evidence>
<dbReference type="PANTHER" id="PTHR36234:SF5">
    <property type="entry name" value="LYSYL ENDOPEPTIDASE"/>
    <property type="match status" value="1"/>
</dbReference>
<dbReference type="PANTHER" id="PTHR36234">
    <property type="entry name" value="LYSYL ENDOPEPTIDASE"/>
    <property type="match status" value="1"/>
</dbReference>
<dbReference type="GO" id="GO:0008233">
    <property type="term" value="F:peptidase activity"/>
    <property type="evidence" value="ECO:0007669"/>
    <property type="project" value="UniProtKB-KW"/>
</dbReference>
<evidence type="ECO:0000256" key="2">
    <source>
        <dbReference type="SAM" id="SignalP"/>
    </source>
</evidence>
<keyword evidence="3" id="KW-0378">Hydrolase</keyword>
<dbReference type="InterPro" id="IPR009003">
    <property type="entry name" value="Peptidase_S1_PA"/>
</dbReference>
<sequence length="414" mass="44697">MRLLAVMAILGLSFEAFAGSSYFQPLDVKSLHDFEVQREKKGEAPRFAVPHKVSIKPSWEKAKGGYVWTHQVTAPNAVSLNFGFSKFNLPEGAELNIYSADRSEFIRPFTSADNNAAKELWTPVIMSDDVIIEVSAPAEVVGQVEIELGQVGQGFRTFGQSTQKAGSCNIDVACTESRGWEQEVNSVGVISTGGSTFCTGFMVNNTNNDKTPFFMTANHCRINAGAAPSLVVYWNYQTSKCGGARDGKMTDFQTGSVLLATGTKSDFTLVRLNSQPRPEWNVNFAGWDATETGHDSPSTAIHHPNVDEKSISFDNDRAVLSSYSGQSSPGDGTHVRVIDWDKGTTEPGSSGSPLFNSSHRVVGQLHGGGAACGNDLSDYYGRLNTSWKGDGTKGGSLKDHLDPNKTGRMVTDTI</sequence>